<sequence length="180" mass="19683">MTLHPKDRKPPMHAFDFRPLAEPDLPMLHAWLQRPHVARWWGPAESVDELREDFLTGGTTQAFIAHHAGEPVGFIQCYVVMGSGDGWWADETDPGARGIDQFLAHESQLNQGLGRAMVRAFVQQLSADAAVTVVQTDPSPDNARAIRCYAAAGFTAVGEVVTPDGPALLMRCRPPRLSAC</sequence>
<comment type="caution">
    <text evidence="4">The sequence shown here is derived from an EMBL/GenBank/DDBJ whole genome shotgun (WGS) entry which is preliminary data.</text>
</comment>
<keyword evidence="2" id="KW-0046">Antibiotic resistance</keyword>
<dbReference type="PANTHER" id="PTHR31438:SF1">
    <property type="entry name" value="LYSINE N-ACYLTRANSFERASE C17G9.06C-RELATED"/>
    <property type="match status" value="1"/>
</dbReference>
<evidence type="ECO:0000313" key="4">
    <source>
        <dbReference type="EMBL" id="MDR7298276.1"/>
    </source>
</evidence>
<proteinExistence type="predicted"/>
<evidence type="ECO:0000313" key="5">
    <source>
        <dbReference type="Proteomes" id="UP001180536"/>
    </source>
</evidence>
<gene>
    <name evidence="4" type="ORF">J2X16_003639</name>
</gene>
<evidence type="ECO:0000256" key="2">
    <source>
        <dbReference type="ARBA" id="ARBA00023251"/>
    </source>
</evidence>
<comment type="pathway">
    <text evidence="1">Siderophore biosynthesis.</text>
</comment>
<dbReference type="Gene3D" id="3.40.630.30">
    <property type="match status" value="1"/>
</dbReference>
<keyword evidence="5" id="KW-1185">Reference proteome</keyword>
<dbReference type="PANTHER" id="PTHR31438">
    <property type="entry name" value="LYSINE N-ACYLTRANSFERASE C17G9.06C-RELATED"/>
    <property type="match status" value="1"/>
</dbReference>
<dbReference type="InterPro" id="IPR019432">
    <property type="entry name" value="Acyltransferase_MbtK/IucB-like"/>
</dbReference>
<organism evidence="4 5">
    <name type="scientific">Pelomonas aquatica</name>
    <dbReference type="NCBI Taxonomy" id="431058"/>
    <lineage>
        <taxon>Bacteria</taxon>
        <taxon>Pseudomonadati</taxon>
        <taxon>Pseudomonadota</taxon>
        <taxon>Betaproteobacteria</taxon>
        <taxon>Burkholderiales</taxon>
        <taxon>Sphaerotilaceae</taxon>
        <taxon>Roseateles</taxon>
    </lineage>
</organism>
<dbReference type="EMBL" id="JAVDXQ010000005">
    <property type="protein sequence ID" value="MDR7298276.1"/>
    <property type="molecule type" value="Genomic_DNA"/>
</dbReference>
<dbReference type="SUPFAM" id="SSF55729">
    <property type="entry name" value="Acyl-CoA N-acyltransferases (Nat)"/>
    <property type="match status" value="1"/>
</dbReference>
<dbReference type="CDD" id="cd04301">
    <property type="entry name" value="NAT_SF"/>
    <property type="match status" value="1"/>
</dbReference>
<name>A0ABU1ZE01_9BURK</name>
<dbReference type="InterPro" id="IPR000182">
    <property type="entry name" value="GNAT_dom"/>
</dbReference>
<accession>A0ABU1ZE01</accession>
<feature type="domain" description="N-acetyltransferase" evidence="3">
    <location>
        <begin position="15"/>
        <end position="175"/>
    </location>
</feature>
<dbReference type="InterPro" id="IPR016181">
    <property type="entry name" value="Acyl_CoA_acyltransferase"/>
</dbReference>
<reference evidence="4 5" key="1">
    <citation type="submission" date="2023-07" db="EMBL/GenBank/DDBJ databases">
        <title>Sorghum-associated microbial communities from plants grown in Nebraska, USA.</title>
        <authorList>
            <person name="Schachtman D."/>
        </authorList>
    </citation>
    <scope>NUCLEOTIDE SEQUENCE [LARGE SCALE GENOMIC DNA]</scope>
    <source>
        <strain evidence="4 5">BE310</strain>
    </source>
</reference>
<dbReference type="Pfam" id="PF13523">
    <property type="entry name" value="Acetyltransf_8"/>
    <property type="match status" value="1"/>
</dbReference>
<dbReference type="Proteomes" id="UP001180536">
    <property type="component" value="Unassembled WGS sequence"/>
</dbReference>
<dbReference type="PROSITE" id="PS51186">
    <property type="entry name" value="GNAT"/>
    <property type="match status" value="1"/>
</dbReference>
<dbReference type="SMART" id="SM01006">
    <property type="entry name" value="AlcB"/>
    <property type="match status" value="1"/>
</dbReference>
<evidence type="ECO:0000259" key="3">
    <source>
        <dbReference type="PROSITE" id="PS51186"/>
    </source>
</evidence>
<evidence type="ECO:0000256" key="1">
    <source>
        <dbReference type="ARBA" id="ARBA00004924"/>
    </source>
</evidence>
<protein>
    <submittedName>
        <fullName evidence="4">RimJ/RimL family protein N-acetyltransferase</fullName>
    </submittedName>
</protein>